<gene>
    <name evidence="2" type="ORF">PHYSODRAFT_300508</name>
</gene>
<evidence type="ECO:0000313" key="2">
    <source>
        <dbReference type="EMBL" id="EGZ17426.1"/>
    </source>
</evidence>
<reference evidence="2 3" key="1">
    <citation type="journal article" date="2006" name="Science">
        <title>Phytophthora genome sequences uncover evolutionary origins and mechanisms of pathogenesis.</title>
        <authorList>
            <person name="Tyler B.M."/>
            <person name="Tripathy S."/>
            <person name="Zhang X."/>
            <person name="Dehal P."/>
            <person name="Jiang R.H."/>
            <person name="Aerts A."/>
            <person name="Arredondo F.D."/>
            <person name="Baxter L."/>
            <person name="Bensasson D."/>
            <person name="Beynon J.L."/>
            <person name="Chapman J."/>
            <person name="Damasceno C.M."/>
            <person name="Dorrance A.E."/>
            <person name="Dou D."/>
            <person name="Dickerman A.W."/>
            <person name="Dubchak I.L."/>
            <person name="Garbelotto M."/>
            <person name="Gijzen M."/>
            <person name="Gordon S.G."/>
            <person name="Govers F."/>
            <person name="Grunwald N.J."/>
            <person name="Huang W."/>
            <person name="Ivors K.L."/>
            <person name="Jones R.W."/>
            <person name="Kamoun S."/>
            <person name="Krampis K."/>
            <person name="Lamour K.H."/>
            <person name="Lee M.K."/>
            <person name="McDonald W.H."/>
            <person name="Medina M."/>
            <person name="Meijer H.J."/>
            <person name="Nordberg E.K."/>
            <person name="Maclean D.J."/>
            <person name="Ospina-Giraldo M.D."/>
            <person name="Morris P.F."/>
            <person name="Phuntumart V."/>
            <person name="Putnam N.H."/>
            <person name="Rash S."/>
            <person name="Rose J.K."/>
            <person name="Sakihama Y."/>
            <person name="Salamov A.A."/>
            <person name="Savidor A."/>
            <person name="Scheuring C.F."/>
            <person name="Smith B.M."/>
            <person name="Sobral B.W."/>
            <person name="Terry A."/>
            <person name="Torto-Alalibo T.A."/>
            <person name="Win J."/>
            <person name="Xu Z."/>
            <person name="Zhang H."/>
            <person name="Grigoriev I.V."/>
            <person name="Rokhsar D.S."/>
            <person name="Boore J.L."/>
        </authorList>
    </citation>
    <scope>NUCLEOTIDE SEQUENCE [LARGE SCALE GENOMIC DNA]</scope>
    <source>
        <strain evidence="2 3">P6497</strain>
    </source>
</reference>
<name>G4ZE75_PHYSP</name>
<dbReference type="GeneID" id="20641866"/>
<dbReference type="EMBL" id="JH159154">
    <property type="protein sequence ID" value="EGZ17426.1"/>
    <property type="molecule type" value="Genomic_DNA"/>
</dbReference>
<proteinExistence type="predicted"/>
<dbReference type="InParanoid" id="G4ZE75"/>
<evidence type="ECO:0000313" key="3">
    <source>
        <dbReference type="Proteomes" id="UP000002640"/>
    </source>
</evidence>
<dbReference type="Proteomes" id="UP000002640">
    <property type="component" value="Unassembled WGS sequence"/>
</dbReference>
<evidence type="ECO:0000256" key="1">
    <source>
        <dbReference type="SAM" id="MobiDB-lite"/>
    </source>
</evidence>
<sequence>MGTTCATYRFSCGVKVIDSAVSHPAADKGKVTDSAKAVSNDGSVAAVRRSVAAQWNDELAARESGRAERYVSTMGDDGGDDQVSGAVTDHSTVEMTMVRKRATTEMATADESAVTAPSPAPANTNEVPTSEEGSETTDGVRLAEESGTAATRQAAEVRDALEARRQQRAAGDEVRVDERARVNQVRYDSATMDEEADGGSDADVTAGVDFLGGRRAAMDFDRGERHEPAETRRTDGGRAPDGEEGVFQPTMNNGAVRLAVAVTKVEKGKALIPAINTYGCRIKLPSRKELGELVTAVRSDAADAAPATKTTAAETTQMQTVAPDAPMARGDAVCVSSAAAEATHAEDATNEREVELPTTEPAVPVQQLTDKTTEVVVTVNGTTVEPSNDPASTIYGTTTAQRHDTAAVATTNRSSATVDGMVTVHDGMAMEVYEENSSTTLAPTASRRRTKKAVEPAIRRSARIRERAERHVHQATTNPAETTRPARSRTLDSRQPRRQPLATSTDVPNASVAVEPRTTTTETTGAPTTASAAPAVATPAPRARAAPAPQPTAARGVDAK</sequence>
<dbReference type="KEGG" id="psoj:PHYSODRAFT_300508"/>
<feature type="compositionally biased region" description="Basic and acidic residues" evidence="1">
    <location>
        <begin position="452"/>
        <end position="472"/>
    </location>
</feature>
<feature type="compositionally biased region" description="Basic and acidic residues" evidence="1">
    <location>
        <begin position="343"/>
        <end position="355"/>
    </location>
</feature>
<feature type="compositionally biased region" description="Basic and acidic residues" evidence="1">
    <location>
        <begin position="220"/>
        <end position="241"/>
    </location>
</feature>
<dbReference type="AlphaFoldDB" id="G4ZE75"/>
<feature type="region of interest" description="Disordered" evidence="1">
    <location>
        <begin position="339"/>
        <end position="358"/>
    </location>
</feature>
<dbReference type="RefSeq" id="XP_009526484.1">
    <property type="nucleotide sequence ID" value="XM_009528189.1"/>
</dbReference>
<feature type="region of interest" description="Disordered" evidence="1">
    <location>
        <begin position="435"/>
        <end position="560"/>
    </location>
</feature>
<feature type="compositionally biased region" description="Low complexity" evidence="1">
    <location>
        <begin position="516"/>
        <end position="560"/>
    </location>
</feature>
<organism evidence="2 3">
    <name type="scientific">Phytophthora sojae (strain P6497)</name>
    <name type="common">Soybean stem and root rot agent</name>
    <name type="synonym">Phytophthora megasperma f. sp. glycines</name>
    <dbReference type="NCBI Taxonomy" id="1094619"/>
    <lineage>
        <taxon>Eukaryota</taxon>
        <taxon>Sar</taxon>
        <taxon>Stramenopiles</taxon>
        <taxon>Oomycota</taxon>
        <taxon>Peronosporomycetes</taxon>
        <taxon>Peronosporales</taxon>
        <taxon>Peronosporaceae</taxon>
        <taxon>Phytophthora</taxon>
    </lineage>
</organism>
<protein>
    <submittedName>
        <fullName evidence="2">Uncharacterized protein</fullName>
    </submittedName>
</protein>
<feature type="region of interest" description="Disordered" evidence="1">
    <location>
        <begin position="220"/>
        <end position="249"/>
    </location>
</feature>
<feature type="region of interest" description="Disordered" evidence="1">
    <location>
        <begin position="107"/>
        <end position="154"/>
    </location>
</feature>
<keyword evidence="3" id="KW-1185">Reference proteome</keyword>
<accession>G4ZE75</accession>